<dbReference type="PANTHER" id="PTHR10841">
    <property type="entry name" value="SYNAPSIN"/>
    <property type="match status" value="1"/>
</dbReference>
<evidence type="ECO:0000313" key="6">
    <source>
        <dbReference type="Ensembl" id="ENSCSAVP00000016491.1"/>
    </source>
</evidence>
<accession>H2ZFX5</accession>
<evidence type="ECO:0000313" key="7">
    <source>
        <dbReference type="Proteomes" id="UP000007875"/>
    </source>
</evidence>
<dbReference type="InParanoid" id="H2ZFX5"/>
<dbReference type="GO" id="GO:0007269">
    <property type="term" value="P:neurotransmitter secretion"/>
    <property type="evidence" value="ECO:0007669"/>
    <property type="project" value="InterPro"/>
</dbReference>
<dbReference type="Proteomes" id="UP000007875">
    <property type="component" value="Unassembled WGS sequence"/>
</dbReference>
<evidence type="ECO:0000259" key="5">
    <source>
        <dbReference type="Pfam" id="PF02750"/>
    </source>
</evidence>
<reference evidence="6" key="3">
    <citation type="submission" date="2025-09" db="UniProtKB">
        <authorList>
            <consortium name="Ensembl"/>
        </authorList>
    </citation>
    <scope>IDENTIFICATION</scope>
</reference>
<dbReference type="GeneTree" id="ENSGT00940000155415"/>
<evidence type="ECO:0000256" key="1">
    <source>
        <dbReference type="ARBA" id="ARBA00008243"/>
    </source>
</evidence>
<dbReference type="OMA" id="ANGLMWE"/>
<feature type="domain" description="Synapsin ATP-binding" evidence="5">
    <location>
        <begin position="2"/>
        <end position="157"/>
    </location>
</feature>
<keyword evidence="2" id="KW-0597">Phosphoprotein</keyword>
<dbReference type="Ensembl" id="ENSCSAVT00000016672.1">
    <property type="protein sequence ID" value="ENSCSAVP00000016491.1"/>
    <property type="gene ID" value="ENSCSAVG00000009700.1"/>
</dbReference>
<comment type="subcellular location">
    <subcellularLocation>
        <location evidence="4">Synapse</location>
    </subcellularLocation>
</comment>
<dbReference type="PANTHER" id="PTHR10841:SF17">
    <property type="entry name" value="SYNAPSIN"/>
    <property type="match status" value="1"/>
</dbReference>
<evidence type="ECO:0000256" key="2">
    <source>
        <dbReference type="ARBA" id="ARBA00022553"/>
    </source>
</evidence>
<comment type="similarity">
    <text evidence="1">Belongs to the synapsin family.</text>
</comment>
<dbReference type="GO" id="GO:0030672">
    <property type="term" value="C:synaptic vesicle membrane"/>
    <property type="evidence" value="ECO:0007669"/>
    <property type="project" value="TreeGrafter"/>
</dbReference>
<reference evidence="6" key="2">
    <citation type="submission" date="2025-08" db="UniProtKB">
        <authorList>
            <consortium name="Ensembl"/>
        </authorList>
    </citation>
    <scope>IDENTIFICATION</scope>
</reference>
<dbReference type="HOGENOM" id="CLU_010582_2_2_1"/>
<dbReference type="SUPFAM" id="SSF56059">
    <property type="entry name" value="Glutathione synthetase ATP-binding domain-like"/>
    <property type="match status" value="1"/>
</dbReference>
<proteinExistence type="inferred from homology"/>
<dbReference type="Pfam" id="PF02750">
    <property type="entry name" value="Synapsin_C"/>
    <property type="match status" value="1"/>
</dbReference>
<evidence type="ECO:0000256" key="4">
    <source>
        <dbReference type="ARBA" id="ARBA00034103"/>
    </source>
</evidence>
<dbReference type="PRINTS" id="PR01368">
    <property type="entry name" value="SYNAPSIN"/>
</dbReference>
<dbReference type="AlphaFoldDB" id="H2ZFX5"/>
<protein>
    <recommendedName>
        <fullName evidence="5">Synapsin ATP-binding domain-containing protein</fullName>
    </recommendedName>
</protein>
<dbReference type="eggNOG" id="KOG3895">
    <property type="taxonomic scope" value="Eukaryota"/>
</dbReference>
<keyword evidence="7" id="KW-1185">Reference proteome</keyword>
<reference evidence="7" key="1">
    <citation type="submission" date="2003-08" db="EMBL/GenBank/DDBJ databases">
        <authorList>
            <person name="Birren B."/>
            <person name="Nusbaum C."/>
            <person name="Abebe A."/>
            <person name="Abouelleil A."/>
            <person name="Adekoya E."/>
            <person name="Ait-zahra M."/>
            <person name="Allen N."/>
            <person name="Allen T."/>
            <person name="An P."/>
            <person name="Anderson M."/>
            <person name="Anderson S."/>
            <person name="Arachchi H."/>
            <person name="Armbruster J."/>
            <person name="Bachantsang P."/>
            <person name="Baldwin J."/>
            <person name="Barry A."/>
            <person name="Bayul T."/>
            <person name="Blitshsteyn B."/>
            <person name="Bloom T."/>
            <person name="Blye J."/>
            <person name="Boguslavskiy L."/>
            <person name="Borowsky M."/>
            <person name="Boukhgalter B."/>
            <person name="Brunache A."/>
            <person name="Butler J."/>
            <person name="Calixte N."/>
            <person name="Calvo S."/>
            <person name="Camarata J."/>
            <person name="Campo K."/>
            <person name="Chang J."/>
            <person name="Cheshatsang Y."/>
            <person name="Citroen M."/>
            <person name="Collymore A."/>
            <person name="Considine T."/>
            <person name="Cook A."/>
            <person name="Cooke P."/>
            <person name="Corum B."/>
            <person name="Cuomo C."/>
            <person name="David R."/>
            <person name="Dawoe T."/>
            <person name="Degray S."/>
            <person name="Dodge S."/>
            <person name="Dooley K."/>
            <person name="Dorje P."/>
            <person name="Dorjee K."/>
            <person name="Dorris L."/>
            <person name="Duffey N."/>
            <person name="Dupes A."/>
            <person name="Elkins T."/>
            <person name="Engels R."/>
            <person name="Erickson J."/>
            <person name="Farina A."/>
            <person name="Faro S."/>
            <person name="Ferreira P."/>
            <person name="Fischer H."/>
            <person name="Fitzgerald M."/>
            <person name="Foley K."/>
            <person name="Gage D."/>
            <person name="Galagan J."/>
            <person name="Gearin G."/>
            <person name="Gnerre S."/>
            <person name="Gnirke A."/>
            <person name="Goyette A."/>
            <person name="Graham J."/>
            <person name="Grandbois E."/>
            <person name="Gyaltsen K."/>
            <person name="Hafez N."/>
            <person name="Hagopian D."/>
            <person name="Hagos B."/>
            <person name="Hall J."/>
            <person name="Hatcher B."/>
            <person name="Heller A."/>
            <person name="Higgins H."/>
            <person name="Honan T."/>
            <person name="Horn A."/>
            <person name="Houde N."/>
            <person name="Hughes L."/>
            <person name="Hulme W."/>
            <person name="Husby E."/>
            <person name="Iliev I."/>
            <person name="Jaffe D."/>
            <person name="Jones C."/>
            <person name="Kamal M."/>
            <person name="Kamat A."/>
            <person name="Kamvysselis M."/>
            <person name="Karlsson E."/>
            <person name="Kells C."/>
            <person name="Kieu A."/>
            <person name="Kisner P."/>
            <person name="Kodira C."/>
            <person name="Kulbokas E."/>
            <person name="Labutti K."/>
            <person name="Lama D."/>
            <person name="Landers T."/>
            <person name="Leger J."/>
            <person name="Levine S."/>
            <person name="Lewis D."/>
            <person name="Lewis T."/>
            <person name="Lindblad-toh K."/>
            <person name="Liu X."/>
            <person name="Lokyitsang T."/>
            <person name="Lokyitsang Y."/>
            <person name="Lucien O."/>
            <person name="Lui A."/>
            <person name="Ma L.J."/>
            <person name="Mabbitt R."/>
            <person name="Macdonald J."/>
            <person name="Maclean C."/>
            <person name="Major J."/>
            <person name="Manning J."/>
            <person name="Marabella R."/>
            <person name="Maru K."/>
            <person name="Matthews C."/>
            <person name="Mauceli E."/>
            <person name="Mccarthy M."/>
            <person name="Mcdonough S."/>
            <person name="Mcghee T."/>
            <person name="Meldrim J."/>
            <person name="Meneus L."/>
            <person name="Mesirov J."/>
            <person name="Mihalev A."/>
            <person name="Mihova T."/>
            <person name="Mikkelsen T."/>
            <person name="Mlenga V."/>
            <person name="Moru K."/>
            <person name="Mozes J."/>
            <person name="Mulrain L."/>
            <person name="Munson G."/>
            <person name="Naylor J."/>
            <person name="Newes C."/>
            <person name="Nguyen C."/>
            <person name="Nguyen N."/>
            <person name="Nguyen T."/>
            <person name="Nicol R."/>
            <person name="Nielsen C."/>
            <person name="Nizzari M."/>
            <person name="Norbu C."/>
            <person name="Norbu N."/>
            <person name="O'donnell P."/>
            <person name="Okoawo O."/>
            <person name="O'leary S."/>
            <person name="Omotosho B."/>
            <person name="O'neill K."/>
            <person name="Osman S."/>
            <person name="Parker S."/>
            <person name="Perrin D."/>
            <person name="Phunkhang P."/>
            <person name="Piqani B."/>
            <person name="Purcell S."/>
            <person name="Rachupka T."/>
            <person name="Ramasamy U."/>
            <person name="Rameau R."/>
            <person name="Ray V."/>
            <person name="Raymond C."/>
            <person name="Retta R."/>
            <person name="Richardson S."/>
            <person name="Rise C."/>
            <person name="Rodriguez J."/>
            <person name="Rogers J."/>
            <person name="Rogov P."/>
            <person name="Rutman M."/>
            <person name="Schupbach R."/>
            <person name="Seaman C."/>
            <person name="Settipalli S."/>
            <person name="Sharpe T."/>
            <person name="Sheridan J."/>
            <person name="Sherpa N."/>
            <person name="Shi J."/>
            <person name="Smirnov S."/>
            <person name="Smith C."/>
            <person name="Sougnez C."/>
            <person name="Spencer B."/>
            <person name="Stalker J."/>
            <person name="Stange-thomann N."/>
            <person name="Stavropoulos S."/>
            <person name="Stetson K."/>
            <person name="Stone C."/>
            <person name="Stone S."/>
            <person name="Stubbs M."/>
            <person name="Talamas J."/>
            <person name="Tchuinga P."/>
            <person name="Tenzing P."/>
            <person name="Tesfaye S."/>
            <person name="Theodore J."/>
            <person name="Thoulutsang Y."/>
            <person name="Topham K."/>
            <person name="Towey S."/>
            <person name="Tsamla T."/>
            <person name="Tsomo N."/>
            <person name="Vallee D."/>
            <person name="Vassiliev H."/>
            <person name="Venkataraman V."/>
            <person name="Vinson J."/>
            <person name="Vo A."/>
            <person name="Wade C."/>
            <person name="Wang S."/>
            <person name="Wangchuk T."/>
            <person name="Wangdi T."/>
            <person name="Whittaker C."/>
            <person name="Wilkinson J."/>
            <person name="Wu Y."/>
            <person name="Wyman D."/>
            <person name="Yadav S."/>
            <person name="Yang S."/>
            <person name="Yang X."/>
            <person name="Yeager S."/>
            <person name="Yee E."/>
            <person name="Young G."/>
            <person name="Zainoun J."/>
            <person name="Zembeck L."/>
            <person name="Zimmer A."/>
            <person name="Zody M."/>
            <person name="Lander E."/>
        </authorList>
    </citation>
    <scope>NUCLEOTIDE SEQUENCE [LARGE SCALE GENOMIC DNA]</scope>
</reference>
<dbReference type="STRING" id="51511.ENSCSAVP00000016491"/>
<organism evidence="6 7">
    <name type="scientific">Ciona savignyi</name>
    <name type="common">Pacific transparent sea squirt</name>
    <dbReference type="NCBI Taxonomy" id="51511"/>
    <lineage>
        <taxon>Eukaryota</taxon>
        <taxon>Metazoa</taxon>
        <taxon>Chordata</taxon>
        <taxon>Tunicata</taxon>
        <taxon>Ascidiacea</taxon>
        <taxon>Phlebobranchia</taxon>
        <taxon>Cionidae</taxon>
        <taxon>Ciona</taxon>
    </lineage>
</organism>
<dbReference type="InterPro" id="IPR020898">
    <property type="entry name" value="Synapsin_ATP-bd_dom"/>
</dbReference>
<name>H2ZFX5_CIOSA</name>
<sequence length="168" mass="18950">MTSSHFPVVLKIGHAHRGMAKFKVENHYEFQDVVSVAALTNAYVVSETFVDSAYDIRVQKIGGNYKSYIRTSISKNWKANTGSAMLEETPVTERHRLWVDACSEMFGGLDIVAVKAVHGKDGRDYIIEVVDCSMPLIGERQEEDRRMISDLVMQRMTACIRPRPDPSP</sequence>
<dbReference type="InterPro" id="IPR001359">
    <property type="entry name" value="Synapsin"/>
</dbReference>
<keyword evidence="3" id="KW-0770">Synapse</keyword>
<evidence type="ECO:0000256" key="3">
    <source>
        <dbReference type="ARBA" id="ARBA00023018"/>
    </source>
</evidence>
<dbReference type="Gene3D" id="3.30.470.20">
    <property type="entry name" value="ATP-grasp fold, B domain"/>
    <property type="match status" value="1"/>
</dbReference>